<dbReference type="PANTHER" id="PTHR43791:SF21">
    <property type="entry name" value="MAJOR FACILITATOR SUPERFAMILY (MFS) PROFILE DOMAIN-CONTAINING PROTEIN"/>
    <property type="match status" value="1"/>
</dbReference>
<feature type="transmembrane region" description="Helical" evidence="7">
    <location>
        <begin position="334"/>
        <end position="352"/>
    </location>
</feature>
<feature type="transmembrane region" description="Helical" evidence="7">
    <location>
        <begin position="222"/>
        <end position="241"/>
    </location>
</feature>
<reference evidence="9" key="1">
    <citation type="journal article" date="2021" name="Nat. Commun.">
        <title>Genetic determinants of endophytism in the Arabidopsis root mycobiome.</title>
        <authorList>
            <person name="Mesny F."/>
            <person name="Miyauchi S."/>
            <person name="Thiergart T."/>
            <person name="Pickel B."/>
            <person name="Atanasova L."/>
            <person name="Karlsson M."/>
            <person name="Huettel B."/>
            <person name="Barry K.W."/>
            <person name="Haridas S."/>
            <person name="Chen C."/>
            <person name="Bauer D."/>
            <person name="Andreopoulos W."/>
            <person name="Pangilinan J."/>
            <person name="LaButti K."/>
            <person name="Riley R."/>
            <person name="Lipzen A."/>
            <person name="Clum A."/>
            <person name="Drula E."/>
            <person name="Henrissat B."/>
            <person name="Kohler A."/>
            <person name="Grigoriev I.V."/>
            <person name="Martin F.M."/>
            <person name="Hacquard S."/>
        </authorList>
    </citation>
    <scope>NUCLEOTIDE SEQUENCE</scope>
    <source>
        <strain evidence="9">MPI-SDFR-AT-0117</strain>
    </source>
</reference>
<feature type="compositionally biased region" description="Low complexity" evidence="6">
    <location>
        <begin position="1"/>
        <end position="10"/>
    </location>
</feature>
<evidence type="ECO:0000256" key="2">
    <source>
        <dbReference type="ARBA" id="ARBA00022448"/>
    </source>
</evidence>
<proteinExistence type="predicted"/>
<keyword evidence="4 7" id="KW-1133">Transmembrane helix</keyword>
<feature type="transmembrane region" description="Helical" evidence="7">
    <location>
        <begin position="129"/>
        <end position="147"/>
    </location>
</feature>
<keyword evidence="2" id="KW-0813">Transport</keyword>
<evidence type="ECO:0000256" key="3">
    <source>
        <dbReference type="ARBA" id="ARBA00022692"/>
    </source>
</evidence>
<dbReference type="SUPFAM" id="SSF103473">
    <property type="entry name" value="MFS general substrate transporter"/>
    <property type="match status" value="1"/>
</dbReference>
<dbReference type="Gene3D" id="1.20.1250.20">
    <property type="entry name" value="MFS general substrate transporter like domains"/>
    <property type="match status" value="2"/>
</dbReference>
<name>A0A9P9AEE7_9PEZI</name>
<evidence type="ECO:0000259" key="8">
    <source>
        <dbReference type="PROSITE" id="PS50850"/>
    </source>
</evidence>
<keyword evidence="3 7" id="KW-0812">Transmembrane</keyword>
<feature type="domain" description="Major facilitator superfamily (MFS) profile" evidence="8">
    <location>
        <begin position="62"/>
        <end position="482"/>
    </location>
</feature>
<dbReference type="PROSITE" id="PS50850">
    <property type="entry name" value="MFS"/>
    <property type="match status" value="1"/>
</dbReference>
<dbReference type="AlphaFoldDB" id="A0A9P9AEE7"/>
<protein>
    <submittedName>
        <fullName evidence="9">Major facilitator superfamily transporter</fullName>
    </submittedName>
</protein>
<dbReference type="InterPro" id="IPR036259">
    <property type="entry name" value="MFS_trans_sf"/>
</dbReference>
<feature type="transmembrane region" description="Helical" evidence="7">
    <location>
        <begin position="159"/>
        <end position="179"/>
    </location>
</feature>
<dbReference type="GO" id="GO:0022857">
    <property type="term" value="F:transmembrane transporter activity"/>
    <property type="evidence" value="ECO:0007669"/>
    <property type="project" value="InterPro"/>
</dbReference>
<organism evidence="9 10">
    <name type="scientific">Plectosphaerella plurivora</name>
    <dbReference type="NCBI Taxonomy" id="936078"/>
    <lineage>
        <taxon>Eukaryota</taxon>
        <taxon>Fungi</taxon>
        <taxon>Dikarya</taxon>
        <taxon>Ascomycota</taxon>
        <taxon>Pezizomycotina</taxon>
        <taxon>Sordariomycetes</taxon>
        <taxon>Hypocreomycetidae</taxon>
        <taxon>Glomerellales</taxon>
        <taxon>Plectosphaerellaceae</taxon>
        <taxon>Plectosphaerella</taxon>
    </lineage>
</organism>
<feature type="region of interest" description="Disordered" evidence="6">
    <location>
        <begin position="1"/>
        <end position="50"/>
    </location>
</feature>
<dbReference type="InterPro" id="IPR011701">
    <property type="entry name" value="MFS"/>
</dbReference>
<feature type="transmembrane region" description="Helical" evidence="7">
    <location>
        <begin position="364"/>
        <end position="383"/>
    </location>
</feature>
<keyword evidence="10" id="KW-1185">Reference proteome</keyword>
<comment type="subcellular location">
    <subcellularLocation>
        <location evidence="1">Membrane</location>
        <topology evidence="1">Multi-pass membrane protein</topology>
    </subcellularLocation>
</comment>
<evidence type="ECO:0000256" key="4">
    <source>
        <dbReference type="ARBA" id="ARBA00022989"/>
    </source>
</evidence>
<dbReference type="EMBL" id="JAGSXJ010000007">
    <property type="protein sequence ID" value="KAH6689736.1"/>
    <property type="molecule type" value="Genomic_DNA"/>
</dbReference>
<evidence type="ECO:0000256" key="1">
    <source>
        <dbReference type="ARBA" id="ARBA00004141"/>
    </source>
</evidence>
<keyword evidence="5 7" id="KW-0472">Membrane</keyword>
<dbReference type="Pfam" id="PF07690">
    <property type="entry name" value="MFS_1"/>
    <property type="match status" value="1"/>
</dbReference>
<evidence type="ECO:0000256" key="6">
    <source>
        <dbReference type="SAM" id="MobiDB-lite"/>
    </source>
</evidence>
<comment type="caution">
    <text evidence="9">The sequence shown here is derived from an EMBL/GenBank/DDBJ whole genome shotgun (WGS) entry which is preliminary data.</text>
</comment>
<accession>A0A9P9AEE7</accession>
<evidence type="ECO:0000256" key="7">
    <source>
        <dbReference type="SAM" id="Phobius"/>
    </source>
</evidence>
<evidence type="ECO:0000313" key="9">
    <source>
        <dbReference type="EMBL" id="KAH6689736.1"/>
    </source>
</evidence>
<feature type="transmembrane region" description="Helical" evidence="7">
    <location>
        <begin position="191"/>
        <end position="210"/>
    </location>
</feature>
<gene>
    <name evidence="9" type="ORF">F5X68DRAFT_150829</name>
</gene>
<sequence>MDQSGQSSRSSSKHHSTRPDGMSDQALTPGHVPSEGSDTNNPRSEEEVSMARRVNRKLDFALLPLLSLLYLFNGLDRSNVGNAETQGFTTDIGATPDDLNLAVSLFFVTFVLFQPPSAAIGRWMGAKHWIPIMMLGWGTMTLIQAWIRGRGALITVRLLVGAFEAGFYPTAVAYLSFFYPRFDLAVRVGLFYGQYAIAGAFSGSISYGIFHLHGPLKNWQYLFIIEGALTILAGLIAWPWLPTGPGSAWFLSPEERSFAADRIRKDNDRYTSHAYGEDGVEKDRLTRRDVVETARDWKLWYVLAFNICASVPGQAFSVFLPLVVQGLGYSSIEANLMSVPPYVCGAAGLYVFALSSDHHKERGYHIVGGICIALVGLIITVAAEHSKTKYGGLCVLLFGSYVSAPLTVAWLSGNTPEPGKRSLVLGVNGFGNLAGVIGAQLYRPKYRPTYKIPFYGTLCFVAAALAGYVAYRFTLAHVNARKRRIMSGKTREEIESERTDDTRYADKKWTFIYGL</sequence>
<dbReference type="OrthoDB" id="2985014at2759"/>
<dbReference type="PANTHER" id="PTHR43791">
    <property type="entry name" value="PERMEASE-RELATED"/>
    <property type="match status" value="1"/>
</dbReference>
<feature type="transmembrane region" description="Helical" evidence="7">
    <location>
        <begin position="299"/>
        <end position="322"/>
    </location>
</feature>
<dbReference type="InterPro" id="IPR020846">
    <property type="entry name" value="MFS_dom"/>
</dbReference>
<evidence type="ECO:0000313" key="10">
    <source>
        <dbReference type="Proteomes" id="UP000770015"/>
    </source>
</evidence>
<feature type="transmembrane region" description="Helical" evidence="7">
    <location>
        <begin position="454"/>
        <end position="471"/>
    </location>
</feature>
<dbReference type="Proteomes" id="UP000770015">
    <property type="component" value="Unassembled WGS sequence"/>
</dbReference>
<dbReference type="FunFam" id="1.20.1250.20:FF:000013">
    <property type="entry name" value="MFS general substrate transporter"/>
    <property type="match status" value="1"/>
</dbReference>
<feature type="transmembrane region" description="Helical" evidence="7">
    <location>
        <begin position="390"/>
        <end position="411"/>
    </location>
</feature>
<dbReference type="FunFam" id="1.20.1250.20:FF:000018">
    <property type="entry name" value="MFS transporter permease"/>
    <property type="match status" value="1"/>
</dbReference>
<dbReference type="GO" id="GO:0016020">
    <property type="term" value="C:membrane"/>
    <property type="evidence" value="ECO:0007669"/>
    <property type="project" value="UniProtKB-SubCell"/>
</dbReference>
<evidence type="ECO:0000256" key="5">
    <source>
        <dbReference type="ARBA" id="ARBA00023136"/>
    </source>
</evidence>